<feature type="transmembrane region" description="Helical" evidence="1">
    <location>
        <begin position="526"/>
        <end position="549"/>
    </location>
</feature>
<accession>A0A9Q0BF66</accession>
<dbReference type="EMBL" id="JAGIXG020000007">
    <property type="protein sequence ID" value="KAI6783647.1"/>
    <property type="molecule type" value="Genomic_DNA"/>
</dbReference>
<dbReference type="InterPro" id="IPR007245">
    <property type="entry name" value="PIG-T"/>
</dbReference>
<feature type="chain" id="PRO_5040166772" evidence="2">
    <location>
        <begin position="18"/>
        <end position="595"/>
    </location>
</feature>
<dbReference type="PANTHER" id="PTHR12959:SF11">
    <property type="entry name" value="GPI TRANSAMIDASE COMPONENT PIG-T"/>
    <property type="match status" value="1"/>
</dbReference>
<dbReference type="GO" id="GO:0042765">
    <property type="term" value="C:GPI-anchor transamidase complex"/>
    <property type="evidence" value="ECO:0007669"/>
    <property type="project" value="InterPro"/>
</dbReference>
<dbReference type="OrthoDB" id="331263at2759"/>
<dbReference type="GeneID" id="75832159"/>
<comment type="caution">
    <text evidence="3">The sequence shown here is derived from an EMBL/GenBank/DDBJ whole genome shotgun (WGS) entry which is preliminary data.</text>
</comment>
<protein>
    <submittedName>
        <fullName evidence="3">GPI transamidase component-like protein</fullName>
    </submittedName>
</protein>
<sequence>MQSIFAWLLLLATAVAASDYHEQLTLRPLPLSSLLASFNFRSNTSFSDYASQNFRLFPRSLAQILQHSGTRELHLRFTLGRWDAENWGARPWDGTKEGGTGVEMWALVDAGNDEEADQKWLTLTNTLSGLFCASLNFIDETRTIRPVKSFQPEGHHSEAALARSRLLHGVLPHEVVCTENLTPFLKMLPCKGKAGIASLLDGHKLFDASFQSMAIDVRPICAEGKECVLEIEETIDMVLDINRSRRPKGNPIPRPVKAEELICDQSKPYHSENACFPVDHLASPDWHLEQVFGRPMKGTCPLADATVPPVCIQVPDKRHVFTSEGSVQHKGADGQSRCYTMDENNDFTLFLARPDNTGEGLEVVEPETPLLYAERSLTGYGQEKGGVQAILTNPGNEDVEFVYLESLPWFMRIYLHTLATHISPNTTTAVDFSTPSSDIIKEIYYRPALDRVRGTQLELLLNIPAKHTVFLTYDVEKTILRYTEYPPDANRGFDVAASVITTLSPRVMNLRTTSLLLYLPTPDFSMPYNVIIFTSTAIALAFGGLYNIIVRRFVGADEGEPSPLKVKLAQLKEMIAAKLGKKSEASEEKAAVEAQ</sequence>
<keyword evidence="1" id="KW-1133">Transmembrane helix</keyword>
<dbReference type="RefSeq" id="XP_051364503.1">
    <property type="nucleotide sequence ID" value="XM_051504121.1"/>
</dbReference>
<reference evidence="3" key="1">
    <citation type="journal article" date="2021" name="J Fungi (Basel)">
        <title>Genomic and Metabolomic Analyses of the Marine Fungus Emericellopsis cladophorae: Insights into Saltwater Adaptability Mechanisms and Its Biosynthetic Potential.</title>
        <authorList>
            <person name="Goncalves M.F.M."/>
            <person name="Hilario S."/>
            <person name="Van de Peer Y."/>
            <person name="Esteves A.C."/>
            <person name="Alves A."/>
        </authorList>
    </citation>
    <scope>NUCLEOTIDE SEQUENCE</scope>
    <source>
        <strain evidence="3">MUM 19.33</strain>
    </source>
</reference>
<feature type="signal peptide" evidence="2">
    <location>
        <begin position="1"/>
        <end position="17"/>
    </location>
</feature>
<name>A0A9Q0BF66_9HYPO</name>
<dbReference type="Pfam" id="PF04113">
    <property type="entry name" value="Gpi16"/>
    <property type="match status" value="1"/>
</dbReference>
<dbReference type="Proteomes" id="UP001055219">
    <property type="component" value="Unassembled WGS sequence"/>
</dbReference>
<proteinExistence type="predicted"/>
<dbReference type="GO" id="GO:0016255">
    <property type="term" value="P:attachment of GPI anchor to protein"/>
    <property type="evidence" value="ECO:0007669"/>
    <property type="project" value="InterPro"/>
</dbReference>
<dbReference type="AlphaFoldDB" id="A0A9Q0BF66"/>
<reference evidence="3" key="2">
    <citation type="submission" date="2022-07" db="EMBL/GenBank/DDBJ databases">
        <authorList>
            <person name="Goncalves M.F.M."/>
            <person name="Hilario S."/>
            <person name="Van De Peer Y."/>
            <person name="Esteves A.C."/>
            <person name="Alves A."/>
        </authorList>
    </citation>
    <scope>NUCLEOTIDE SEQUENCE</scope>
    <source>
        <strain evidence="3">MUM 19.33</strain>
    </source>
</reference>
<keyword evidence="1" id="KW-0812">Transmembrane</keyword>
<keyword evidence="1" id="KW-0472">Membrane</keyword>
<evidence type="ECO:0000313" key="3">
    <source>
        <dbReference type="EMBL" id="KAI6783647.1"/>
    </source>
</evidence>
<evidence type="ECO:0000256" key="2">
    <source>
        <dbReference type="SAM" id="SignalP"/>
    </source>
</evidence>
<keyword evidence="4" id="KW-1185">Reference proteome</keyword>
<evidence type="ECO:0000256" key="1">
    <source>
        <dbReference type="SAM" id="Phobius"/>
    </source>
</evidence>
<evidence type="ECO:0000313" key="4">
    <source>
        <dbReference type="Proteomes" id="UP001055219"/>
    </source>
</evidence>
<dbReference type="PANTHER" id="PTHR12959">
    <property type="entry name" value="GPI TRANSAMIDASE COMPONENT PIG-T-RELATED"/>
    <property type="match status" value="1"/>
</dbReference>
<organism evidence="3 4">
    <name type="scientific">Emericellopsis cladophorae</name>
    <dbReference type="NCBI Taxonomy" id="2686198"/>
    <lineage>
        <taxon>Eukaryota</taxon>
        <taxon>Fungi</taxon>
        <taxon>Dikarya</taxon>
        <taxon>Ascomycota</taxon>
        <taxon>Pezizomycotina</taxon>
        <taxon>Sordariomycetes</taxon>
        <taxon>Hypocreomycetidae</taxon>
        <taxon>Hypocreales</taxon>
        <taxon>Bionectriaceae</taxon>
        <taxon>Emericellopsis</taxon>
    </lineage>
</organism>
<gene>
    <name evidence="3" type="ORF">J7T54_005676</name>
</gene>
<keyword evidence="2" id="KW-0732">Signal</keyword>